<keyword evidence="4 12" id="KW-0894">Sodium channel</keyword>
<gene>
    <name evidence="15" type="ORF">AAG570_009686</name>
</gene>
<evidence type="ECO:0000313" key="16">
    <source>
        <dbReference type="Proteomes" id="UP001558652"/>
    </source>
</evidence>
<dbReference type="GO" id="GO:0005272">
    <property type="term" value="F:sodium channel activity"/>
    <property type="evidence" value="ECO:0007669"/>
    <property type="project" value="UniProtKB-KW"/>
</dbReference>
<comment type="similarity">
    <text evidence="2 12">Belongs to the amiloride-sensitive sodium channel (TC 1.A.6) family.</text>
</comment>
<comment type="caution">
    <text evidence="15">The sequence shown here is derived from an EMBL/GenBank/DDBJ whole genome shotgun (WGS) entry which is preliminary data.</text>
</comment>
<evidence type="ECO:0000313" key="15">
    <source>
        <dbReference type="EMBL" id="KAL1137991.1"/>
    </source>
</evidence>
<dbReference type="InterPro" id="IPR001873">
    <property type="entry name" value="ENaC"/>
</dbReference>
<feature type="transmembrane region" description="Helical" evidence="14">
    <location>
        <begin position="180"/>
        <end position="207"/>
    </location>
</feature>
<keyword evidence="9 14" id="KW-0472">Membrane</keyword>
<evidence type="ECO:0000256" key="8">
    <source>
        <dbReference type="ARBA" id="ARBA00023065"/>
    </source>
</evidence>
<accession>A0ABD0YQF1</accession>
<feature type="region of interest" description="Disordered" evidence="13">
    <location>
        <begin position="216"/>
        <end position="259"/>
    </location>
</feature>
<evidence type="ECO:0000256" key="4">
    <source>
        <dbReference type="ARBA" id="ARBA00022461"/>
    </source>
</evidence>
<keyword evidence="11 12" id="KW-0407">Ion channel</keyword>
<comment type="subcellular location">
    <subcellularLocation>
        <location evidence="1">Membrane</location>
        <topology evidence="1">Multi-pass membrane protein</topology>
    </subcellularLocation>
</comment>
<proteinExistence type="inferred from homology"/>
<evidence type="ECO:0000256" key="1">
    <source>
        <dbReference type="ARBA" id="ARBA00004141"/>
    </source>
</evidence>
<evidence type="ECO:0000256" key="10">
    <source>
        <dbReference type="ARBA" id="ARBA00023201"/>
    </source>
</evidence>
<dbReference type="PANTHER" id="PTHR11690">
    <property type="entry name" value="AMILORIDE-SENSITIVE SODIUM CHANNEL-RELATED"/>
    <property type="match status" value="1"/>
</dbReference>
<dbReference type="Gene3D" id="1.10.287.770">
    <property type="entry name" value="YojJ-like"/>
    <property type="match status" value="1"/>
</dbReference>
<keyword evidence="7" id="KW-0915">Sodium</keyword>
<dbReference type="EMBL" id="JBFDAA010000004">
    <property type="protein sequence ID" value="KAL1137991.1"/>
    <property type="molecule type" value="Genomic_DNA"/>
</dbReference>
<dbReference type="GO" id="GO:0016020">
    <property type="term" value="C:membrane"/>
    <property type="evidence" value="ECO:0007669"/>
    <property type="project" value="UniProtKB-SubCell"/>
</dbReference>
<dbReference type="Pfam" id="PF00858">
    <property type="entry name" value="ASC"/>
    <property type="match status" value="1"/>
</dbReference>
<feature type="compositionally biased region" description="Polar residues" evidence="13">
    <location>
        <begin position="250"/>
        <end position="259"/>
    </location>
</feature>
<evidence type="ECO:0000256" key="3">
    <source>
        <dbReference type="ARBA" id="ARBA00022448"/>
    </source>
</evidence>
<evidence type="ECO:0000256" key="2">
    <source>
        <dbReference type="ARBA" id="ARBA00007193"/>
    </source>
</evidence>
<evidence type="ECO:0000256" key="9">
    <source>
        <dbReference type="ARBA" id="ARBA00023136"/>
    </source>
</evidence>
<evidence type="ECO:0000256" key="14">
    <source>
        <dbReference type="SAM" id="Phobius"/>
    </source>
</evidence>
<name>A0ABD0YQF1_9HEMI</name>
<keyword evidence="16" id="KW-1185">Reference proteome</keyword>
<reference evidence="15 16" key="1">
    <citation type="submission" date="2024-07" db="EMBL/GenBank/DDBJ databases">
        <title>Chromosome-level genome assembly of the water stick insect Ranatra chinensis (Heteroptera: Nepidae).</title>
        <authorList>
            <person name="Liu X."/>
        </authorList>
    </citation>
    <scope>NUCLEOTIDE SEQUENCE [LARGE SCALE GENOMIC DNA]</scope>
    <source>
        <strain evidence="15">Cailab_2021Rc</strain>
        <tissue evidence="15">Muscle</tissue>
    </source>
</reference>
<dbReference type="AlphaFoldDB" id="A0ABD0YQF1"/>
<evidence type="ECO:0000256" key="11">
    <source>
        <dbReference type="ARBA" id="ARBA00023303"/>
    </source>
</evidence>
<evidence type="ECO:0000256" key="5">
    <source>
        <dbReference type="ARBA" id="ARBA00022692"/>
    </source>
</evidence>
<dbReference type="Gene3D" id="1.10.287.820">
    <property type="entry name" value="Acid-sensing ion channel domain"/>
    <property type="match status" value="1"/>
</dbReference>
<keyword evidence="6 14" id="KW-1133">Transmembrane helix</keyword>
<evidence type="ECO:0000256" key="6">
    <source>
        <dbReference type="ARBA" id="ARBA00022989"/>
    </source>
</evidence>
<keyword evidence="8 12" id="KW-0406">Ion transport</keyword>
<keyword evidence="3 12" id="KW-0813">Transport</keyword>
<dbReference type="Proteomes" id="UP001558652">
    <property type="component" value="Unassembled WGS sequence"/>
</dbReference>
<sequence>MHPDADIPFYNTMTTDILSPGINSYKKFTISVTDIENEPEIRQLSVAQRKCRFADENNLEVSDEYSYSACVTDCRRKEQLRVCNCTSHLMPKTEPRERCNMSGINCLNNHYSDLSVQKTSWSRKEGLICDCLPGCHEAEYNVVTVSGYEIAENQSNIEIMLDRLPTERFKRTVVRGRLDLVVSMGGTAGLFVGASLLSLVEIFYFLLFRRRDSLQDGSGDPGARDPEGPTVPARAVPSLQPRFYQPPSPSKLTRQYPTTHRSVAYFNP</sequence>
<evidence type="ECO:0000256" key="7">
    <source>
        <dbReference type="ARBA" id="ARBA00023053"/>
    </source>
</evidence>
<evidence type="ECO:0000256" key="12">
    <source>
        <dbReference type="RuleBase" id="RU000679"/>
    </source>
</evidence>
<keyword evidence="5 12" id="KW-0812">Transmembrane</keyword>
<dbReference type="PANTHER" id="PTHR11690:SF175">
    <property type="entry name" value="PICKPOCKET 13-RELATED"/>
    <property type="match status" value="1"/>
</dbReference>
<protein>
    <submittedName>
        <fullName evidence="15">Uncharacterized protein</fullName>
    </submittedName>
</protein>
<evidence type="ECO:0000256" key="13">
    <source>
        <dbReference type="SAM" id="MobiDB-lite"/>
    </source>
</evidence>
<keyword evidence="10 12" id="KW-0739">Sodium transport</keyword>
<organism evidence="15 16">
    <name type="scientific">Ranatra chinensis</name>
    <dbReference type="NCBI Taxonomy" id="642074"/>
    <lineage>
        <taxon>Eukaryota</taxon>
        <taxon>Metazoa</taxon>
        <taxon>Ecdysozoa</taxon>
        <taxon>Arthropoda</taxon>
        <taxon>Hexapoda</taxon>
        <taxon>Insecta</taxon>
        <taxon>Pterygota</taxon>
        <taxon>Neoptera</taxon>
        <taxon>Paraneoptera</taxon>
        <taxon>Hemiptera</taxon>
        <taxon>Heteroptera</taxon>
        <taxon>Panheteroptera</taxon>
        <taxon>Nepomorpha</taxon>
        <taxon>Nepidae</taxon>
        <taxon>Ranatrinae</taxon>
        <taxon>Ranatra</taxon>
    </lineage>
</organism>